<comment type="similarity">
    <text evidence="2 9">Belongs to the major facilitator superfamily. Sugar transporter (TC 2.A.1.1) family.</text>
</comment>
<evidence type="ECO:0000256" key="3">
    <source>
        <dbReference type="ARBA" id="ARBA00022448"/>
    </source>
</evidence>
<protein>
    <recommendedName>
        <fullName evidence="8">Quinate transporter</fullName>
    </recommendedName>
</protein>
<feature type="transmembrane region" description="Helical" evidence="10">
    <location>
        <begin position="322"/>
        <end position="345"/>
    </location>
</feature>
<feature type="transmembrane region" description="Helical" evidence="10">
    <location>
        <begin position="282"/>
        <end position="302"/>
    </location>
</feature>
<feature type="transmembrane region" description="Helical" evidence="10">
    <location>
        <begin position="75"/>
        <end position="94"/>
    </location>
</feature>
<dbReference type="AlphaFoldDB" id="A0AAE0D6A3"/>
<dbReference type="InterPro" id="IPR036259">
    <property type="entry name" value="MFS_trans_sf"/>
</dbReference>
<dbReference type="Gene3D" id="1.20.1250.20">
    <property type="entry name" value="MFS general substrate transporter like domains"/>
    <property type="match status" value="1"/>
</dbReference>
<evidence type="ECO:0000256" key="5">
    <source>
        <dbReference type="ARBA" id="ARBA00022911"/>
    </source>
</evidence>
<feature type="transmembrane region" description="Helical" evidence="10">
    <location>
        <begin position="155"/>
        <end position="177"/>
    </location>
</feature>
<dbReference type="InterPro" id="IPR020846">
    <property type="entry name" value="MFS_dom"/>
</dbReference>
<name>A0AAE0D6A3_COLKA</name>
<feature type="transmembrane region" description="Helical" evidence="10">
    <location>
        <begin position="125"/>
        <end position="143"/>
    </location>
</feature>
<evidence type="ECO:0000259" key="11">
    <source>
        <dbReference type="PROSITE" id="PS50850"/>
    </source>
</evidence>
<comment type="caution">
    <text evidence="12">The sequence shown here is derived from an EMBL/GenBank/DDBJ whole genome shotgun (WGS) entry which is preliminary data.</text>
</comment>
<gene>
    <name evidence="12" type="ORF">CKAH01_16797</name>
</gene>
<feature type="domain" description="Major facilitator superfamily (MFS) profile" evidence="11">
    <location>
        <begin position="27"/>
        <end position="478"/>
    </location>
</feature>
<evidence type="ECO:0000313" key="12">
    <source>
        <dbReference type="EMBL" id="KAK2758879.1"/>
    </source>
</evidence>
<evidence type="ECO:0000256" key="4">
    <source>
        <dbReference type="ARBA" id="ARBA00022692"/>
    </source>
</evidence>
<organism evidence="12 13">
    <name type="scientific">Colletotrichum kahawae</name>
    <name type="common">Coffee berry disease fungus</name>
    <dbReference type="NCBI Taxonomy" id="34407"/>
    <lineage>
        <taxon>Eukaryota</taxon>
        <taxon>Fungi</taxon>
        <taxon>Dikarya</taxon>
        <taxon>Ascomycota</taxon>
        <taxon>Pezizomycotina</taxon>
        <taxon>Sordariomycetes</taxon>
        <taxon>Hypocreomycetidae</taxon>
        <taxon>Glomerellales</taxon>
        <taxon>Glomerellaceae</taxon>
        <taxon>Colletotrichum</taxon>
        <taxon>Colletotrichum gloeosporioides species complex</taxon>
    </lineage>
</organism>
<keyword evidence="13" id="KW-1185">Reference proteome</keyword>
<evidence type="ECO:0000256" key="10">
    <source>
        <dbReference type="SAM" id="Phobius"/>
    </source>
</evidence>
<dbReference type="PROSITE" id="PS50850">
    <property type="entry name" value="MFS"/>
    <property type="match status" value="1"/>
</dbReference>
<dbReference type="SUPFAM" id="SSF103473">
    <property type="entry name" value="MFS general substrate transporter"/>
    <property type="match status" value="1"/>
</dbReference>
<feature type="transmembrane region" description="Helical" evidence="10">
    <location>
        <begin position="352"/>
        <end position="372"/>
    </location>
</feature>
<dbReference type="InterPro" id="IPR050360">
    <property type="entry name" value="MFS_Sugar_Transporters"/>
</dbReference>
<keyword evidence="6 10" id="KW-1133">Transmembrane helix</keyword>
<keyword evidence="7 10" id="KW-0472">Membrane</keyword>
<evidence type="ECO:0000256" key="9">
    <source>
        <dbReference type="RuleBase" id="RU003346"/>
    </source>
</evidence>
<dbReference type="InterPro" id="IPR005828">
    <property type="entry name" value="MFS_sugar_transport-like"/>
</dbReference>
<dbReference type="InterPro" id="IPR003663">
    <property type="entry name" value="Sugar/inositol_transpt"/>
</dbReference>
<feature type="transmembrane region" description="Helical" evidence="10">
    <location>
        <begin position="392"/>
        <end position="412"/>
    </location>
</feature>
<feature type="transmembrane region" description="Helical" evidence="10">
    <location>
        <begin position="451"/>
        <end position="474"/>
    </location>
</feature>
<dbReference type="PANTHER" id="PTHR48022:SF34">
    <property type="entry name" value="MAJOR FACILITATOR SUPERFAMILY (MFS) PROFILE DOMAIN-CONTAINING PROTEIN-RELATED"/>
    <property type="match status" value="1"/>
</dbReference>
<keyword evidence="5" id="KW-0672">Quinate metabolism</keyword>
<keyword evidence="4 10" id="KW-0812">Transmembrane</keyword>
<dbReference type="PANTHER" id="PTHR48022">
    <property type="entry name" value="PLASTIDIC GLUCOSE TRANSPORTER 4"/>
    <property type="match status" value="1"/>
</dbReference>
<dbReference type="PRINTS" id="PR00171">
    <property type="entry name" value="SUGRTRNSPORT"/>
</dbReference>
<dbReference type="Pfam" id="PF00083">
    <property type="entry name" value="Sugar_tr"/>
    <property type="match status" value="1"/>
</dbReference>
<proteinExistence type="inferred from homology"/>
<keyword evidence="3 9" id="KW-0813">Transport</keyword>
<reference evidence="12" key="1">
    <citation type="submission" date="2023-02" db="EMBL/GenBank/DDBJ databases">
        <title>Colletotrichum kahawae CIFC_Que2 genome sequencing and assembly.</title>
        <authorList>
            <person name="Baroncelli R."/>
        </authorList>
    </citation>
    <scope>NUCLEOTIDE SEQUENCE</scope>
    <source>
        <strain evidence="12">CIFC_Que2</strain>
    </source>
</reference>
<dbReference type="PROSITE" id="PS00216">
    <property type="entry name" value="SUGAR_TRANSPORT_1"/>
    <property type="match status" value="1"/>
</dbReference>
<dbReference type="GO" id="GO:0005351">
    <property type="term" value="F:carbohydrate:proton symporter activity"/>
    <property type="evidence" value="ECO:0007669"/>
    <property type="project" value="TreeGrafter"/>
</dbReference>
<dbReference type="EMBL" id="VYYT01000187">
    <property type="protein sequence ID" value="KAK2758879.1"/>
    <property type="molecule type" value="Genomic_DNA"/>
</dbReference>
<evidence type="ECO:0000313" key="13">
    <source>
        <dbReference type="Proteomes" id="UP001281614"/>
    </source>
</evidence>
<dbReference type="NCBIfam" id="TIGR00879">
    <property type="entry name" value="SP"/>
    <property type="match status" value="1"/>
</dbReference>
<evidence type="ECO:0000256" key="8">
    <source>
        <dbReference type="ARBA" id="ARBA00043213"/>
    </source>
</evidence>
<accession>A0AAE0D6A3</accession>
<feature type="transmembrane region" description="Helical" evidence="10">
    <location>
        <begin position="101"/>
        <end position="119"/>
    </location>
</feature>
<comment type="subcellular location">
    <subcellularLocation>
        <location evidence="1">Membrane</location>
        <topology evidence="1">Multi-pass membrane protein</topology>
    </subcellularLocation>
</comment>
<dbReference type="InterPro" id="IPR005829">
    <property type="entry name" value="Sugar_transporter_CS"/>
</dbReference>
<sequence length="549" mass="60632">MRNIFSLQDDPGSDTPKEVYGYRPYLLAFSASWASAMYGYDSAFIGGTIYLPSFQRAFGLGSSSADQIANPSSNIVSTFQAGAFFGCIAGFFSAEKFGRKPVILGSAFVFIIGVVLQLIGRIGLLSLTGLAIGASSTLIPVYIAECSPALIRGRLVGIFEIMLQTALVFGFWVNYGVAQNISSQGNTQWHVLVAVQFVPAVLLLIIMPLFCSESPRWLVTKNRKTQARKALSWVRNMPEDHEFISREIMQIEVSITLETEANGGEQSTWKVFRELVAPGIRWRVSIGALLMVLQNLTGINAINYYSPTILRSIGFSGTDVGLLATGVHGIVKMMTTLVFMMFFVIKFGRRPALLIGAIGAMVAMFYLAGYSALSGSFEGTASADAGGRAALAMIYIYAIFYGFSWNGIPWIFASEMLPNRVRTLGMMIAVCAQWLAQFIVVYSLPHMINKITWGTFLFFRACTVVAFVFAFMFVPETKGVPLEDMDILLGADAPLFARAARKRYLEARDAGLSNLVLHMSQEKQQVEQEHFEVQRVKKKSWYCVRWSLG</sequence>
<dbReference type="Proteomes" id="UP001281614">
    <property type="component" value="Unassembled WGS sequence"/>
</dbReference>
<dbReference type="PROSITE" id="PS00217">
    <property type="entry name" value="SUGAR_TRANSPORT_2"/>
    <property type="match status" value="1"/>
</dbReference>
<evidence type="ECO:0000256" key="7">
    <source>
        <dbReference type="ARBA" id="ARBA00023136"/>
    </source>
</evidence>
<evidence type="ECO:0000256" key="1">
    <source>
        <dbReference type="ARBA" id="ARBA00004141"/>
    </source>
</evidence>
<dbReference type="GO" id="GO:0016020">
    <property type="term" value="C:membrane"/>
    <property type="evidence" value="ECO:0007669"/>
    <property type="project" value="UniProtKB-SubCell"/>
</dbReference>
<evidence type="ECO:0000256" key="6">
    <source>
        <dbReference type="ARBA" id="ARBA00022989"/>
    </source>
</evidence>
<feature type="transmembrane region" description="Helical" evidence="10">
    <location>
        <begin position="424"/>
        <end position="445"/>
    </location>
</feature>
<evidence type="ECO:0000256" key="2">
    <source>
        <dbReference type="ARBA" id="ARBA00010992"/>
    </source>
</evidence>
<feature type="transmembrane region" description="Helical" evidence="10">
    <location>
        <begin position="189"/>
        <end position="211"/>
    </location>
</feature>